<dbReference type="CDD" id="cd00009">
    <property type="entry name" value="AAA"/>
    <property type="match status" value="1"/>
</dbReference>
<dbReference type="InterPro" id="IPR025944">
    <property type="entry name" value="Sigma_54_int_dom_CS"/>
</dbReference>
<keyword evidence="1" id="KW-0547">Nucleotide-binding</keyword>
<gene>
    <name evidence="7" type="ORF">EES38_11100</name>
</gene>
<dbReference type="PROSITE" id="PS00675">
    <property type="entry name" value="SIGMA54_INTERACT_1"/>
    <property type="match status" value="1"/>
</dbReference>
<dbReference type="SUPFAM" id="SSF46689">
    <property type="entry name" value="Homeodomain-like"/>
    <property type="match status" value="1"/>
</dbReference>
<keyword evidence="4" id="KW-0238">DNA-binding</keyword>
<dbReference type="SUPFAM" id="SSF52540">
    <property type="entry name" value="P-loop containing nucleoside triphosphate hydrolases"/>
    <property type="match status" value="1"/>
</dbReference>
<evidence type="ECO:0000256" key="4">
    <source>
        <dbReference type="ARBA" id="ARBA00023125"/>
    </source>
</evidence>
<evidence type="ECO:0000256" key="2">
    <source>
        <dbReference type="ARBA" id="ARBA00022840"/>
    </source>
</evidence>
<evidence type="ECO:0000256" key="1">
    <source>
        <dbReference type="ARBA" id="ARBA00022741"/>
    </source>
</evidence>
<dbReference type="Pfam" id="PF25601">
    <property type="entry name" value="AAA_lid_14"/>
    <property type="match status" value="1"/>
</dbReference>
<dbReference type="InterPro" id="IPR027417">
    <property type="entry name" value="P-loop_NTPase"/>
</dbReference>
<dbReference type="InterPro" id="IPR058031">
    <property type="entry name" value="AAA_lid_NorR"/>
</dbReference>
<dbReference type="PROSITE" id="PS50045">
    <property type="entry name" value="SIGMA54_INTERACT_4"/>
    <property type="match status" value="1"/>
</dbReference>
<dbReference type="InterPro" id="IPR002078">
    <property type="entry name" value="Sigma_54_int"/>
</dbReference>
<dbReference type="Proteomes" id="UP000281112">
    <property type="component" value="Unassembled WGS sequence"/>
</dbReference>
<dbReference type="Gene3D" id="1.10.10.60">
    <property type="entry name" value="Homeodomain-like"/>
    <property type="match status" value="1"/>
</dbReference>
<keyword evidence="3" id="KW-0805">Transcription regulation</keyword>
<name>A0A3N9TF62_9VIBR</name>
<feature type="domain" description="Sigma-54 factor interaction" evidence="6">
    <location>
        <begin position="142"/>
        <end position="370"/>
    </location>
</feature>
<dbReference type="Gene3D" id="1.10.8.60">
    <property type="match status" value="1"/>
</dbReference>
<dbReference type="InterPro" id="IPR025662">
    <property type="entry name" value="Sigma_54_int_dom_ATP-bd_1"/>
</dbReference>
<dbReference type="Pfam" id="PF00158">
    <property type="entry name" value="Sigma54_activat"/>
    <property type="match status" value="1"/>
</dbReference>
<dbReference type="FunFam" id="3.40.50.300:FF:000006">
    <property type="entry name" value="DNA-binding transcriptional regulator NtrC"/>
    <property type="match status" value="1"/>
</dbReference>
<dbReference type="InterPro" id="IPR009057">
    <property type="entry name" value="Homeodomain-like_sf"/>
</dbReference>
<dbReference type="PRINTS" id="PR01590">
    <property type="entry name" value="HTHFIS"/>
</dbReference>
<dbReference type="PROSITE" id="PS00676">
    <property type="entry name" value="SIGMA54_INTERACT_2"/>
    <property type="match status" value="1"/>
</dbReference>
<dbReference type="OrthoDB" id="9804019at2"/>
<dbReference type="EMBL" id="RJVQ01000004">
    <property type="protein sequence ID" value="RQW62871.1"/>
    <property type="molecule type" value="Genomic_DNA"/>
</dbReference>
<dbReference type="Pfam" id="PF02954">
    <property type="entry name" value="HTH_8"/>
    <property type="match status" value="1"/>
</dbReference>
<evidence type="ECO:0000259" key="6">
    <source>
        <dbReference type="PROSITE" id="PS50045"/>
    </source>
</evidence>
<dbReference type="InterPro" id="IPR003593">
    <property type="entry name" value="AAA+_ATPase"/>
</dbReference>
<keyword evidence="5" id="KW-0804">Transcription</keyword>
<dbReference type="SMART" id="SM00382">
    <property type="entry name" value="AAA"/>
    <property type="match status" value="1"/>
</dbReference>
<dbReference type="PROSITE" id="PS00688">
    <property type="entry name" value="SIGMA54_INTERACT_3"/>
    <property type="match status" value="1"/>
</dbReference>
<dbReference type="GO" id="GO:0043565">
    <property type="term" value="F:sequence-specific DNA binding"/>
    <property type="evidence" value="ECO:0007669"/>
    <property type="project" value="InterPro"/>
</dbReference>
<keyword evidence="8" id="KW-1185">Reference proteome</keyword>
<dbReference type="GO" id="GO:0005524">
    <property type="term" value="F:ATP binding"/>
    <property type="evidence" value="ECO:0007669"/>
    <property type="project" value="UniProtKB-KW"/>
</dbReference>
<evidence type="ECO:0000313" key="7">
    <source>
        <dbReference type="EMBL" id="RQW62871.1"/>
    </source>
</evidence>
<evidence type="ECO:0000256" key="5">
    <source>
        <dbReference type="ARBA" id="ARBA00023163"/>
    </source>
</evidence>
<keyword evidence="2" id="KW-0067">ATP-binding</keyword>
<organism evidence="7 8">
    <name type="scientific">Vibrio viridaestus</name>
    <dbReference type="NCBI Taxonomy" id="2487322"/>
    <lineage>
        <taxon>Bacteria</taxon>
        <taxon>Pseudomonadati</taxon>
        <taxon>Pseudomonadota</taxon>
        <taxon>Gammaproteobacteria</taxon>
        <taxon>Vibrionales</taxon>
        <taxon>Vibrionaceae</taxon>
        <taxon>Vibrio</taxon>
    </lineage>
</organism>
<reference evidence="7 8" key="1">
    <citation type="submission" date="2018-11" db="EMBL/GenBank/DDBJ databases">
        <title>Vibrio LJC006 sp. nov., isolated from seawater during the bloom of the enteromorpha.</title>
        <authorList>
            <person name="Liang J."/>
        </authorList>
    </citation>
    <scope>NUCLEOTIDE SEQUENCE [LARGE SCALE GENOMIC DNA]</scope>
    <source>
        <strain evidence="7 8">LJC006</strain>
    </source>
</reference>
<dbReference type="PANTHER" id="PTHR32071:SF117">
    <property type="entry name" value="PTS-DEPENDENT DIHYDROXYACETONE KINASE OPERON REGULATORY PROTEIN-RELATED"/>
    <property type="match status" value="1"/>
</dbReference>
<dbReference type="InterPro" id="IPR002197">
    <property type="entry name" value="HTH_Fis"/>
</dbReference>
<dbReference type="Gene3D" id="3.40.50.300">
    <property type="entry name" value="P-loop containing nucleotide triphosphate hydrolases"/>
    <property type="match status" value="1"/>
</dbReference>
<comment type="caution">
    <text evidence="7">The sequence shown here is derived from an EMBL/GenBank/DDBJ whole genome shotgun (WGS) entry which is preliminary data.</text>
</comment>
<evidence type="ECO:0000256" key="3">
    <source>
        <dbReference type="ARBA" id="ARBA00023015"/>
    </source>
</evidence>
<protein>
    <submittedName>
        <fullName evidence="7">Sigma-54-dependent Fis family transcriptional regulator</fullName>
    </submittedName>
</protein>
<dbReference type="PANTHER" id="PTHR32071">
    <property type="entry name" value="TRANSCRIPTIONAL REGULATORY PROTEIN"/>
    <property type="match status" value="1"/>
</dbReference>
<accession>A0A3N9TF62</accession>
<proteinExistence type="predicted"/>
<dbReference type="InterPro" id="IPR025943">
    <property type="entry name" value="Sigma_54_int_dom_ATP-bd_2"/>
</dbReference>
<dbReference type="GO" id="GO:0006355">
    <property type="term" value="P:regulation of DNA-templated transcription"/>
    <property type="evidence" value="ECO:0007669"/>
    <property type="project" value="InterPro"/>
</dbReference>
<dbReference type="RefSeq" id="WP_124937270.1">
    <property type="nucleotide sequence ID" value="NZ_RJVQ01000004.1"/>
</dbReference>
<evidence type="ECO:0000313" key="8">
    <source>
        <dbReference type="Proteomes" id="UP000281112"/>
    </source>
</evidence>
<dbReference type="AlphaFoldDB" id="A0A3N9TF62"/>
<sequence>MPLPQLSFRVTKQKFFTEIRSCSALSDFSLAELDGYPDWLEELENSSASAAILEADNLSRSEAERLNELCNSGNFDLILLSSGQLNTHCDELVKSGSVFLFREPINFELINQALEDIAFFHRDTKIGKLSPTTSELDQFGLLVGSSLIMHEVYRTLRRVARTKANVLIIGESGAGKELVANTIHLASDRSDHPFIAINCGAISPELVDSELFGHEKGSFTGAHKAHDGVFKQAEGGTLFLDEITEMPIEHQVKLLRALESQEYRPIGSQKTYKADVRIVAATNRDPFQAIEENIFREDLYFRLAQFPIHVPPLREREGDIIGLAKHFLAFRNTHENFKKSISDSALQKIGEHNWPGNVRELKHCIERAYILSDSVIEPEHLLFDLPFGATPSHGSLSEAIPAKVPLEQIEKAAIINTLKENDGNKTDTAEDLGISVKTLYNKLDKYEEKKI</sequence>